<dbReference type="RefSeq" id="WP_179632613.1">
    <property type="nucleotide sequence ID" value="NZ_JACCFH010000001.1"/>
</dbReference>
<dbReference type="Proteomes" id="UP000518288">
    <property type="component" value="Unassembled WGS sequence"/>
</dbReference>
<gene>
    <name evidence="1" type="ORF">BDD16_000625</name>
</gene>
<name>A0A7Y9QVZ8_9BURK</name>
<keyword evidence="2" id="KW-1185">Reference proteome</keyword>
<dbReference type="AlphaFoldDB" id="A0A7Y9QVZ8"/>
<organism evidence="1 2">
    <name type="scientific">Sphaerotilus montanus</name>
    <dbReference type="NCBI Taxonomy" id="522889"/>
    <lineage>
        <taxon>Bacteria</taxon>
        <taxon>Pseudomonadati</taxon>
        <taxon>Pseudomonadota</taxon>
        <taxon>Betaproteobacteria</taxon>
        <taxon>Burkholderiales</taxon>
        <taxon>Sphaerotilaceae</taxon>
        <taxon>Sphaerotilus</taxon>
    </lineage>
</organism>
<proteinExistence type="predicted"/>
<sequence>MNEFTSPADLLRLAADYMDSRPRALTSEARLSATISMKYRAVFAYPGVMRVYCEITGLQAAESLPGCPIVANPRFMPEWEFHAPAELLALADDLIRARAPLFAFDERVNLGVRRTDGVTGQWTDGIPLRVTCVYPGVLSVYLATNGSLLARSKPGKPRQLATQRGKV</sequence>
<reference evidence="1 2" key="1">
    <citation type="submission" date="2020-07" db="EMBL/GenBank/DDBJ databases">
        <title>Genomic Encyclopedia of Archaeal and Bacterial Type Strains, Phase II (KMG-II): from individual species to whole genera.</title>
        <authorList>
            <person name="Goeker M."/>
        </authorList>
    </citation>
    <scope>NUCLEOTIDE SEQUENCE [LARGE SCALE GENOMIC DNA]</scope>
    <source>
        <strain evidence="1 2">DSM 21226</strain>
    </source>
</reference>
<dbReference type="EMBL" id="JACCFH010000001">
    <property type="protein sequence ID" value="NYG31639.1"/>
    <property type="molecule type" value="Genomic_DNA"/>
</dbReference>
<accession>A0A7Y9QVZ8</accession>
<evidence type="ECO:0000313" key="1">
    <source>
        <dbReference type="EMBL" id="NYG31639.1"/>
    </source>
</evidence>
<protein>
    <submittedName>
        <fullName evidence="1">Uncharacterized protein</fullName>
    </submittedName>
</protein>
<comment type="caution">
    <text evidence="1">The sequence shown here is derived from an EMBL/GenBank/DDBJ whole genome shotgun (WGS) entry which is preliminary data.</text>
</comment>
<evidence type="ECO:0000313" key="2">
    <source>
        <dbReference type="Proteomes" id="UP000518288"/>
    </source>
</evidence>